<dbReference type="PANTHER" id="PTHR19328">
    <property type="entry name" value="HEDGEHOG-INTERACTING PROTEIN"/>
    <property type="match status" value="1"/>
</dbReference>
<dbReference type="Gene3D" id="2.120.10.30">
    <property type="entry name" value="TolB, C-terminal domain"/>
    <property type="match status" value="1"/>
</dbReference>
<dbReference type="Gene3D" id="2.60.120.1060">
    <property type="entry name" value="NPCBM/NEW2 domain"/>
    <property type="match status" value="1"/>
</dbReference>
<dbReference type="SUPFAM" id="SSF49785">
    <property type="entry name" value="Galactose-binding domain-like"/>
    <property type="match status" value="2"/>
</dbReference>
<organism evidence="3 4">
    <name type="scientific">Posidoniimonas corsicana</name>
    <dbReference type="NCBI Taxonomy" id="1938618"/>
    <lineage>
        <taxon>Bacteria</taxon>
        <taxon>Pseudomonadati</taxon>
        <taxon>Planctomycetota</taxon>
        <taxon>Planctomycetia</taxon>
        <taxon>Pirellulales</taxon>
        <taxon>Lacipirellulaceae</taxon>
        <taxon>Posidoniimonas</taxon>
    </lineage>
</organism>
<evidence type="ECO:0000259" key="2">
    <source>
        <dbReference type="SMART" id="SM00776"/>
    </source>
</evidence>
<dbReference type="InterPro" id="IPR018247">
    <property type="entry name" value="EF_Hand_1_Ca_BS"/>
</dbReference>
<comment type="caution">
    <text evidence="3">The sequence shown here is derived from an EMBL/GenBank/DDBJ whole genome shotgun (WGS) entry which is preliminary data.</text>
</comment>
<dbReference type="Pfam" id="PF07995">
    <property type="entry name" value="GSDH"/>
    <property type="match status" value="1"/>
</dbReference>
<dbReference type="InterPro" id="IPR012938">
    <property type="entry name" value="Glc/Sorbosone_DH"/>
</dbReference>
<dbReference type="Gene3D" id="2.60.40.10">
    <property type="entry name" value="Immunoglobulins"/>
    <property type="match status" value="1"/>
</dbReference>
<dbReference type="InterPro" id="IPR011042">
    <property type="entry name" value="6-blade_b-propeller_TolB-like"/>
</dbReference>
<dbReference type="Gene3D" id="1.10.1330.10">
    <property type="entry name" value="Dockerin domain"/>
    <property type="match status" value="1"/>
</dbReference>
<dbReference type="InterPro" id="IPR008979">
    <property type="entry name" value="Galactose-bd-like_sf"/>
</dbReference>
<dbReference type="EMBL" id="SIHJ01000002">
    <property type="protein sequence ID" value="TWT33997.1"/>
    <property type="molecule type" value="Genomic_DNA"/>
</dbReference>
<dbReference type="OrthoDB" id="9770183at2"/>
<dbReference type="AlphaFoldDB" id="A0A5C5V839"/>
<reference evidence="3 4" key="1">
    <citation type="submission" date="2019-02" db="EMBL/GenBank/DDBJ databases">
        <title>Deep-cultivation of Planctomycetes and their phenomic and genomic characterization uncovers novel biology.</title>
        <authorList>
            <person name="Wiegand S."/>
            <person name="Jogler M."/>
            <person name="Boedeker C."/>
            <person name="Pinto D."/>
            <person name="Vollmers J."/>
            <person name="Rivas-Marin E."/>
            <person name="Kohn T."/>
            <person name="Peeters S.H."/>
            <person name="Heuer A."/>
            <person name="Rast P."/>
            <person name="Oberbeckmann S."/>
            <person name="Bunk B."/>
            <person name="Jeske O."/>
            <person name="Meyerdierks A."/>
            <person name="Storesund J.E."/>
            <person name="Kallscheuer N."/>
            <person name="Luecker S."/>
            <person name="Lage O.M."/>
            <person name="Pohl T."/>
            <person name="Merkel B.J."/>
            <person name="Hornburger P."/>
            <person name="Mueller R.-W."/>
            <person name="Bruemmer F."/>
            <person name="Labrenz M."/>
            <person name="Spormann A.M."/>
            <person name="Op Den Camp H."/>
            <person name="Overmann J."/>
            <person name="Amann R."/>
            <person name="Jetten M.S.M."/>
            <person name="Mascher T."/>
            <person name="Medema M.H."/>
            <person name="Devos D.P."/>
            <person name="Kaster A.-K."/>
            <person name="Ovreas L."/>
            <person name="Rohde M."/>
            <person name="Galperin M.Y."/>
            <person name="Jogler C."/>
        </authorList>
    </citation>
    <scope>NUCLEOTIDE SEQUENCE [LARGE SCALE GENOMIC DNA]</scope>
    <source>
        <strain evidence="3 4">KOR34</strain>
    </source>
</reference>
<dbReference type="GO" id="GO:0016491">
    <property type="term" value="F:oxidoreductase activity"/>
    <property type="evidence" value="ECO:0007669"/>
    <property type="project" value="UniProtKB-KW"/>
</dbReference>
<dbReference type="PANTHER" id="PTHR19328:SF13">
    <property type="entry name" value="HIPL1 PROTEIN"/>
    <property type="match status" value="1"/>
</dbReference>
<name>A0A5C5V839_9BACT</name>
<dbReference type="PROSITE" id="PS00018">
    <property type="entry name" value="EF_HAND_1"/>
    <property type="match status" value="1"/>
</dbReference>
<dbReference type="EC" id="1.1.5.-" evidence="3"/>
<dbReference type="InterPro" id="IPR036439">
    <property type="entry name" value="Dockerin_dom_sf"/>
</dbReference>
<dbReference type="InterPro" id="IPR011041">
    <property type="entry name" value="Quinoprot_gluc/sorb_DH_b-prop"/>
</dbReference>
<dbReference type="SUPFAM" id="SSF63446">
    <property type="entry name" value="Type I dockerin domain"/>
    <property type="match status" value="1"/>
</dbReference>
<proteinExistence type="predicted"/>
<keyword evidence="3" id="KW-0560">Oxidoreductase</keyword>
<protein>
    <submittedName>
        <fullName evidence="3">Soluble aldose sugar dehydrogenase YliI</fullName>
        <ecNumber evidence="3">1.1.5.-</ecNumber>
    </submittedName>
</protein>
<dbReference type="InterPro" id="IPR013222">
    <property type="entry name" value="Glyco_hyd_98_carb-bd"/>
</dbReference>
<dbReference type="InterPro" id="IPR013783">
    <property type="entry name" value="Ig-like_fold"/>
</dbReference>
<dbReference type="RefSeq" id="WP_146567074.1">
    <property type="nucleotide sequence ID" value="NZ_SIHJ01000002.1"/>
</dbReference>
<dbReference type="InterPro" id="IPR038637">
    <property type="entry name" value="NPCBM_sf"/>
</dbReference>
<evidence type="ECO:0000313" key="4">
    <source>
        <dbReference type="Proteomes" id="UP000316714"/>
    </source>
</evidence>
<evidence type="ECO:0000256" key="1">
    <source>
        <dbReference type="SAM" id="MobiDB-lite"/>
    </source>
</evidence>
<feature type="region of interest" description="Disordered" evidence="1">
    <location>
        <begin position="1166"/>
        <end position="1218"/>
    </location>
</feature>
<dbReference type="Proteomes" id="UP000316714">
    <property type="component" value="Unassembled WGS sequence"/>
</dbReference>
<dbReference type="GO" id="GO:0000272">
    <property type="term" value="P:polysaccharide catabolic process"/>
    <property type="evidence" value="ECO:0007669"/>
    <property type="project" value="InterPro"/>
</dbReference>
<dbReference type="SMART" id="SM00776">
    <property type="entry name" value="NPCBM"/>
    <property type="match status" value="1"/>
</dbReference>
<evidence type="ECO:0000313" key="3">
    <source>
        <dbReference type="EMBL" id="TWT33997.1"/>
    </source>
</evidence>
<feature type="domain" description="Glycosyl hydrolase family 98 putative carbohydrate-binding module" evidence="2">
    <location>
        <begin position="670"/>
        <end position="817"/>
    </location>
</feature>
<dbReference type="Pfam" id="PF08305">
    <property type="entry name" value="NPCBM"/>
    <property type="match status" value="1"/>
</dbReference>
<dbReference type="Gene3D" id="2.60.120.430">
    <property type="entry name" value="Galactose-binding lectin"/>
    <property type="match status" value="1"/>
</dbReference>
<sequence>MRNPARFGARRRALRFEFLEDRKLLAVVPDGFTETAVATGLTSPITMDIEADGRIWLAYQDGRIEVIENDQLLPTPAFQLDADGSGERGLQGIELDPNFESNHYLYVYYTAASPESHNRLSRLTVDPLTENTIVPGSEVVLLDLPFFSTFPQNQDPIWHMGGAIHFLQDGTIAVQVGDHLNNSQVQDLDEPLGKVLRVNPDGTPAGDNPYYNAADGIGWRDYVWSSGLRNPFSGDVDPATGRYFINDVGQGAWEEINDATLPGANFGWPTTEGGFDPGAFPQFDQPFHAYSHAEDVAITGGAFYSPQIDQFPVEYQGKYFYSQFGAGAIKVIDPDNPADNQTFLTSAAFPMNIEFAADGSMYYIARGAGAGGAPGIGTGQVLKVQYAASIPPQIVQQPADLLRSVGYSAAFTASAAGSTPLSYQWQRDSGEGFADIPGATGAELALASVALEDSGALFRVVVTNEFGTATSDAALLEVTTDTPPVPMIELPLEGAVYRAGDVITFSGSAADAQDGELPPAQLTWQVDFHHDDHLHPFLPPTSGLTGAQFTVPVNSETAANVWFRIHLTATDSAGLTTETSRDVYPVVSEFTPTANVDGVSIEVDGQPKVTPINIPGVVNVNRTLGAPAFATTGEGLVYFDQWLDGEAERQRVIATPEDDTAYVALYRTYEFGEPVYASDLPLAETPSNGWGPIELDTSNGEDVGGDGNPITLNGQVYAKGLGVHAYSEVAYDLNGAFQRFVSDIGVDDENAPNGSVVFSVLADGQQVFTSGLMTNQSETQTVDLDVSGVTRLTLIVEDGGNGNGSDHADWADARFFSVAATPVVSVNFQLDGVPTPVGYLADAGEVYADRGNGWSYGWQSDHTDVSRDRDVNADQRLDTLLHFHDGQDWEIELPNGDYLVTASIGDAGFPSDHTLNVEGVNYWTQQPLAANEFLFQSQVVTVADGRLTLDSGPAPDKATRINYLEIKAVEGGGQLLPFAAADVDLDGHLNLDDVLAFAAGWGLDGSALSLEQRVGQGDLDFDGDTDNADWDLLDARWIAEGNAPLSLAAVLNPIAGDYSRDGVVDPADHQVWRASYGSTTSLAADGNGDGRVDAADYTVWRDNLGASIPSAPTQGSVEAAVEPSPVLLALTDPAQPAASRDDNGSTLPELQPAVSRFDPFLEFDRPQRQSESAGEGLDRAASLDAAYGELSQDETDASGLQLRPVSGVGRPLSAWRYK</sequence>
<accession>A0A5C5V839</accession>
<dbReference type="InterPro" id="IPR036179">
    <property type="entry name" value="Ig-like_dom_sf"/>
</dbReference>
<dbReference type="SUPFAM" id="SSF50952">
    <property type="entry name" value="Soluble quinoprotein glucose dehydrogenase"/>
    <property type="match status" value="1"/>
</dbReference>
<dbReference type="SUPFAM" id="SSF48726">
    <property type="entry name" value="Immunoglobulin"/>
    <property type="match status" value="1"/>
</dbReference>
<keyword evidence="4" id="KW-1185">Reference proteome</keyword>
<gene>
    <name evidence="3" type="primary">yliI_5</name>
    <name evidence="3" type="ORF">KOR34_38330</name>
</gene>